<dbReference type="AlphaFoldDB" id="A0A1H8HWX2"/>
<organism evidence="1 2">
    <name type="scientific">Amphibacillus marinus</name>
    <dbReference type="NCBI Taxonomy" id="872970"/>
    <lineage>
        <taxon>Bacteria</taxon>
        <taxon>Bacillati</taxon>
        <taxon>Bacillota</taxon>
        <taxon>Bacilli</taxon>
        <taxon>Bacillales</taxon>
        <taxon>Bacillaceae</taxon>
        <taxon>Amphibacillus</taxon>
    </lineage>
</organism>
<accession>A0A1H8HWX2</accession>
<dbReference type="STRING" id="872970.SAMN04488134_101467"/>
<name>A0A1H8HWX2_9BACI</name>
<proteinExistence type="predicted"/>
<keyword evidence="2" id="KW-1185">Reference proteome</keyword>
<dbReference type="Proteomes" id="UP000199300">
    <property type="component" value="Unassembled WGS sequence"/>
</dbReference>
<reference evidence="1 2" key="1">
    <citation type="submission" date="2016-10" db="EMBL/GenBank/DDBJ databases">
        <authorList>
            <person name="de Groot N.N."/>
        </authorList>
    </citation>
    <scope>NUCLEOTIDE SEQUENCE [LARGE SCALE GENOMIC DNA]</scope>
    <source>
        <strain evidence="1 2">CGMCC 1.10434</strain>
    </source>
</reference>
<dbReference type="EMBL" id="FODJ01000001">
    <property type="protein sequence ID" value="SEN60900.1"/>
    <property type="molecule type" value="Genomic_DNA"/>
</dbReference>
<evidence type="ECO:0000313" key="1">
    <source>
        <dbReference type="EMBL" id="SEN60900.1"/>
    </source>
</evidence>
<sequence>MINSVEHLTAKTGEEGSHAFLHNQAPKIYWRNRTFFCRIISTKNQKEII</sequence>
<protein>
    <submittedName>
        <fullName evidence="1">Uncharacterized protein</fullName>
    </submittedName>
</protein>
<evidence type="ECO:0000313" key="2">
    <source>
        <dbReference type="Proteomes" id="UP000199300"/>
    </source>
</evidence>
<gene>
    <name evidence="1" type="ORF">SAMN04488134_101467</name>
</gene>